<evidence type="ECO:0000256" key="1">
    <source>
        <dbReference type="SAM" id="MobiDB-lite"/>
    </source>
</evidence>
<organism evidence="2">
    <name type="scientific">uncultured Ramlibacter sp</name>
    <dbReference type="NCBI Taxonomy" id="260755"/>
    <lineage>
        <taxon>Bacteria</taxon>
        <taxon>Pseudomonadati</taxon>
        <taxon>Pseudomonadota</taxon>
        <taxon>Betaproteobacteria</taxon>
        <taxon>Burkholderiales</taxon>
        <taxon>Comamonadaceae</taxon>
        <taxon>Ramlibacter</taxon>
        <taxon>environmental samples</taxon>
    </lineage>
</organism>
<feature type="non-terminal residue" evidence="2">
    <location>
        <position position="1"/>
    </location>
</feature>
<feature type="compositionally biased region" description="Low complexity" evidence="1">
    <location>
        <begin position="162"/>
        <end position="171"/>
    </location>
</feature>
<feature type="compositionally biased region" description="Low complexity" evidence="1">
    <location>
        <begin position="98"/>
        <end position="110"/>
    </location>
</feature>
<evidence type="ECO:0000313" key="2">
    <source>
        <dbReference type="EMBL" id="CAA9403819.1"/>
    </source>
</evidence>
<accession>A0A6J4P1L8</accession>
<feature type="non-terminal residue" evidence="2">
    <location>
        <position position="171"/>
    </location>
</feature>
<protein>
    <submittedName>
        <fullName evidence="2">Transcriptional regulator, MarR family</fullName>
    </submittedName>
</protein>
<feature type="region of interest" description="Disordered" evidence="1">
    <location>
        <begin position="1"/>
        <end position="171"/>
    </location>
</feature>
<dbReference type="AlphaFoldDB" id="A0A6J4P1L8"/>
<reference evidence="2" key="1">
    <citation type="submission" date="2020-02" db="EMBL/GenBank/DDBJ databases">
        <authorList>
            <person name="Meier V. D."/>
        </authorList>
    </citation>
    <scope>NUCLEOTIDE SEQUENCE</scope>
    <source>
        <strain evidence="2">AVDCRST_MAG51</strain>
    </source>
</reference>
<dbReference type="EMBL" id="CADCUX010000245">
    <property type="protein sequence ID" value="CAA9403819.1"/>
    <property type="molecule type" value="Genomic_DNA"/>
</dbReference>
<gene>
    <name evidence="2" type="ORF">AVDCRST_MAG51-1054</name>
</gene>
<name>A0A6J4P1L8_9BURK</name>
<feature type="compositionally biased region" description="Basic residues" evidence="1">
    <location>
        <begin position="8"/>
        <end position="20"/>
    </location>
</feature>
<proteinExistence type="predicted"/>
<sequence>AHCQTRARAYRRRQRAHAFGRTRPAPVPHRLQQREVALQGGREEGRHRGRTAVGPQRDPRAPRHRRGPARADHGHPPVHRQQPAQALARDGPGGGRPGPCRQARGAPAGLRRGRQGVEEGSGPFQRGAAARPVGPGRTHARPPRPGPGAADRAARGGRQRRQGAAGPIGSL</sequence>